<dbReference type="SUPFAM" id="SSF48239">
    <property type="entry name" value="Terpenoid cyclases/Protein prenyltransferases"/>
    <property type="match status" value="2"/>
</dbReference>
<dbReference type="GO" id="GO:0016853">
    <property type="term" value="F:isomerase activity"/>
    <property type="evidence" value="ECO:0007669"/>
    <property type="project" value="UniProtKB-KW"/>
</dbReference>
<feature type="region of interest" description="Disordered" evidence="5">
    <location>
        <begin position="16"/>
        <end position="54"/>
    </location>
</feature>
<reference evidence="7 8" key="1">
    <citation type="journal article" date="2022" name="Nat. Plants">
        <title>Genomes of leafy and leafless Platanthera orchids illuminate the evolution of mycoheterotrophy.</title>
        <authorList>
            <person name="Li M.H."/>
            <person name="Liu K.W."/>
            <person name="Li Z."/>
            <person name="Lu H.C."/>
            <person name="Ye Q.L."/>
            <person name="Zhang D."/>
            <person name="Wang J.Y."/>
            <person name="Li Y.F."/>
            <person name="Zhong Z.M."/>
            <person name="Liu X."/>
            <person name="Yu X."/>
            <person name="Liu D.K."/>
            <person name="Tu X.D."/>
            <person name="Liu B."/>
            <person name="Hao Y."/>
            <person name="Liao X.Y."/>
            <person name="Jiang Y.T."/>
            <person name="Sun W.H."/>
            <person name="Chen J."/>
            <person name="Chen Y.Q."/>
            <person name="Ai Y."/>
            <person name="Zhai J.W."/>
            <person name="Wu S.S."/>
            <person name="Zhou Z."/>
            <person name="Hsiao Y.Y."/>
            <person name="Wu W.L."/>
            <person name="Chen Y.Y."/>
            <person name="Lin Y.F."/>
            <person name="Hsu J.L."/>
            <person name="Li C.Y."/>
            <person name="Wang Z.W."/>
            <person name="Zhao X."/>
            <person name="Zhong W.Y."/>
            <person name="Ma X.K."/>
            <person name="Ma L."/>
            <person name="Huang J."/>
            <person name="Chen G.Z."/>
            <person name="Huang M.Z."/>
            <person name="Huang L."/>
            <person name="Peng D.H."/>
            <person name="Luo Y.B."/>
            <person name="Zou S.Q."/>
            <person name="Chen S.P."/>
            <person name="Lan S."/>
            <person name="Tsai W.C."/>
            <person name="Van de Peer Y."/>
            <person name="Liu Z.J."/>
        </authorList>
    </citation>
    <scope>NUCLEOTIDE SEQUENCE [LARGE SCALE GENOMIC DNA]</scope>
    <source>
        <strain evidence="7">Lor287</strain>
    </source>
</reference>
<accession>A0AAP0BVD8</accession>
<dbReference type="InterPro" id="IPR008949">
    <property type="entry name" value="Isoprenoid_synthase_dom_sf"/>
</dbReference>
<keyword evidence="3" id="KW-0460">Magnesium</keyword>
<dbReference type="Pfam" id="PF01397">
    <property type="entry name" value="Terpene_synth"/>
    <property type="match status" value="1"/>
</dbReference>
<feature type="compositionally biased region" description="Polar residues" evidence="5">
    <location>
        <begin position="43"/>
        <end position="54"/>
    </location>
</feature>
<comment type="cofactor">
    <cofactor evidence="1">
        <name>Mg(2+)</name>
        <dbReference type="ChEBI" id="CHEBI:18420"/>
    </cofactor>
</comment>
<evidence type="ECO:0000256" key="3">
    <source>
        <dbReference type="ARBA" id="ARBA00022842"/>
    </source>
</evidence>
<dbReference type="GO" id="GO:0009507">
    <property type="term" value="C:chloroplast"/>
    <property type="evidence" value="ECO:0007669"/>
    <property type="project" value="TreeGrafter"/>
</dbReference>
<dbReference type="PANTHER" id="PTHR31739:SF4">
    <property type="entry name" value="ENT-COPALYL DIPHOSPHATE SYNTHASE, CHLOROPLASTIC"/>
    <property type="match status" value="1"/>
</dbReference>
<evidence type="ECO:0000313" key="8">
    <source>
        <dbReference type="Proteomes" id="UP001418222"/>
    </source>
</evidence>
<gene>
    <name evidence="7" type="ORF">KSP39_PZI005105</name>
</gene>
<evidence type="ECO:0000256" key="4">
    <source>
        <dbReference type="ARBA" id="ARBA00023235"/>
    </source>
</evidence>
<dbReference type="InterPro" id="IPR050148">
    <property type="entry name" value="Terpene_synthase-like"/>
</dbReference>
<sequence length="837" mass="96151">MTSSAIIQAAHFPAILRSSLPPPPDISGKGGNGRRRKNAGVSLPSSNWRENASLNAGPQEYRSILIDKRLGEVQSQNKIPELKEEEEEEEESHKVISNSIASNLCNCGKYQRHEGRVGIYELIKEIKTMLRSLNDGEITSSAYDTAWVAMVPNLNGDGGPHFPSCLRWIIDNQLDDGSWGDEKLFSAHDRIINTLACAVALRSWSVCPAQCERGLLFLRENMWRMAEENHEELMPIGFEVALPSLIDIAKGLGLDFPYKDPALKDIYEKREIKMKRIPREVMHKVPTSLLHSLEGMPGLEWEMLLRLQSLEGSFLFSPSSTAYALMETRDENCLRYLEKVVDRFHGGVPNVYPVDIFEHLWVVDRLERLGISHYFQAEIEDLMQYVFKYWSEKGLCWARNSKVHDIDDTAMGFRLLRLHGYSVSPEVFRNFERDGEFFGFIGQSNQSVTGIYNLNRASQLVFSGEEILNQAKSFSYHFLRQKQSSNLLLDKWVIAKDLPGEVAYALDFPFYASLPRIEARWYIQEYGGGDDIWIGKTLYRMLCVNHVAYLNLAKVEFNRCQAIHQLEWVGLQRWYEECRLEDYGVARKSMMEAYFLAAASIFESDRSIERLTWARTAVLAEAISSFYSRYSAGDKIMPSFLEDVLARPLNLWSELNRTAETPVDHILGMLCLLNTMPVRKKLPTQAFRRHLRRAWVEWLLKLEEGESERGWLMPGETSLLLIRTIELCAGRTEPEGEVARLEYAYLARLAASICSRLQVCMWVPEGNMRRKCSDEDVESEMQELVKCVLDRPQRPNGLNRETKKTFLTVIKSFYYMAWCPSAARDDHISKVLFEPVE</sequence>
<keyword evidence="4" id="KW-0413">Isomerase</keyword>
<dbReference type="FunFam" id="1.50.10.160:FF:000001">
    <property type="entry name" value="Ent-copalyl diphosphate synthase"/>
    <property type="match status" value="1"/>
</dbReference>
<evidence type="ECO:0000313" key="7">
    <source>
        <dbReference type="EMBL" id="KAK8949452.1"/>
    </source>
</evidence>
<dbReference type="AlphaFoldDB" id="A0AAP0BVD8"/>
<protein>
    <recommendedName>
        <fullName evidence="6">Terpene synthase N-terminal domain-containing protein</fullName>
    </recommendedName>
</protein>
<dbReference type="Gene3D" id="1.50.10.160">
    <property type="match status" value="1"/>
</dbReference>
<name>A0AAP0BVD8_9ASPA</name>
<dbReference type="GO" id="GO:0000287">
    <property type="term" value="F:magnesium ion binding"/>
    <property type="evidence" value="ECO:0007669"/>
    <property type="project" value="TreeGrafter"/>
</dbReference>
<dbReference type="GO" id="GO:0010333">
    <property type="term" value="F:terpene synthase activity"/>
    <property type="evidence" value="ECO:0007669"/>
    <property type="project" value="InterPro"/>
</dbReference>
<dbReference type="SFLD" id="SFLDG01014">
    <property type="entry name" value="Terpene_Cyclase_Like_1_N-term"/>
    <property type="match status" value="1"/>
</dbReference>
<proteinExistence type="predicted"/>
<evidence type="ECO:0000256" key="1">
    <source>
        <dbReference type="ARBA" id="ARBA00001946"/>
    </source>
</evidence>
<dbReference type="SFLD" id="SFLDG01605">
    <property type="entry name" value="Terpene_Cyclase_Like_1_N-term"/>
    <property type="match status" value="1"/>
</dbReference>
<evidence type="ECO:0000256" key="5">
    <source>
        <dbReference type="SAM" id="MobiDB-lite"/>
    </source>
</evidence>
<evidence type="ECO:0000256" key="2">
    <source>
        <dbReference type="ARBA" id="ARBA00022723"/>
    </source>
</evidence>
<dbReference type="InterPro" id="IPR001906">
    <property type="entry name" value="Terpene_synth_N"/>
</dbReference>
<dbReference type="GO" id="GO:0009686">
    <property type="term" value="P:gibberellin biosynthetic process"/>
    <property type="evidence" value="ECO:0007669"/>
    <property type="project" value="TreeGrafter"/>
</dbReference>
<dbReference type="InterPro" id="IPR036965">
    <property type="entry name" value="Terpene_synth_N_sf"/>
</dbReference>
<dbReference type="Gene3D" id="1.10.600.10">
    <property type="entry name" value="Farnesyl Diphosphate Synthase"/>
    <property type="match status" value="1"/>
</dbReference>
<feature type="domain" description="Terpene synthase N-terminal" evidence="6">
    <location>
        <begin position="301"/>
        <end position="506"/>
    </location>
</feature>
<organism evidence="7 8">
    <name type="scientific">Platanthera zijinensis</name>
    <dbReference type="NCBI Taxonomy" id="2320716"/>
    <lineage>
        <taxon>Eukaryota</taxon>
        <taxon>Viridiplantae</taxon>
        <taxon>Streptophyta</taxon>
        <taxon>Embryophyta</taxon>
        <taxon>Tracheophyta</taxon>
        <taxon>Spermatophyta</taxon>
        <taxon>Magnoliopsida</taxon>
        <taxon>Liliopsida</taxon>
        <taxon>Asparagales</taxon>
        <taxon>Orchidaceae</taxon>
        <taxon>Orchidoideae</taxon>
        <taxon>Orchideae</taxon>
        <taxon>Orchidinae</taxon>
        <taxon>Platanthera</taxon>
    </lineage>
</organism>
<dbReference type="InterPro" id="IPR008930">
    <property type="entry name" value="Terpenoid_cyclase/PrenylTrfase"/>
</dbReference>
<dbReference type="Gene3D" id="1.50.10.130">
    <property type="entry name" value="Terpene synthase, N-terminal domain"/>
    <property type="match status" value="1"/>
</dbReference>
<dbReference type="SUPFAM" id="SSF48576">
    <property type="entry name" value="Terpenoid synthases"/>
    <property type="match status" value="1"/>
</dbReference>
<evidence type="ECO:0000259" key="6">
    <source>
        <dbReference type="Pfam" id="PF01397"/>
    </source>
</evidence>
<comment type="caution">
    <text evidence="7">The sequence shown here is derived from an EMBL/GenBank/DDBJ whole genome shotgun (WGS) entry which is preliminary data.</text>
</comment>
<keyword evidence="2" id="KW-0479">Metal-binding</keyword>
<dbReference type="EMBL" id="JBBWWQ010000004">
    <property type="protein sequence ID" value="KAK8949452.1"/>
    <property type="molecule type" value="Genomic_DNA"/>
</dbReference>
<dbReference type="PANTHER" id="PTHR31739">
    <property type="entry name" value="ENT-COPALYL DIPHOSPHATE SYNTHASE, CHLOROPLASTIC"/>
    <property type="match status" value="1"/>
</dbReference>
<dbReference type="Proteomes" id="UP001418222">
    <property type="component" value="Unassembled WGS sequence"/>
</dbReference>
<keyword evidence="8" id="KW-1185">Reference proteome</keyword>
<dbReference type="FunFam" id="1.50.10.130:FF:000002">
    <property type="entry name" value="Ent-copalyl diphosphate synthase, chloroplastic"/>
    <property type="match status" value="1"/>
</dbReference>